<gene>
    <name evidence="2" type="ORF">OUZ56_007879</name>
</gene>
<evidence type="ECO:0000313" key="2">
    <source>
        <dbReference type="EMBL" id="KAK4022410.1"/>
    </source>
</evidence>
<evidence type="ECO:0000313" key="3">
    <source>
        <dbReference type="Proteomes" id="UP001234178"/>
    </source>
</evidence>
<comment type="caution">
    <text evidence="2">The sequence shown here is derived from an EMBL/GenBank/DDBJ whole genome shotgun (WGS) entry which is preliminary data.</text>
</comment>
<feature type="compositionally biased region" description="Basic and acidic residues" evidence="1">
    <location>
        <begin position="38"/>
        <end position="52"/>
    </location>
</feature>
<proteinExistence type="predicted"/>
<dbReference type="EMBL" id="JAOYFB010000037">
    <property type="protein sequence ID" value="KAK4022410.1"/>
    <property type="molecule type" value="Genomic_DNA"/>
</dbReference>
<dbReference type="Proteomes" id="UP001234178">
    <property type="component" value="Unassembled WGS sequence"/>
</dbReference>
<feature type="region of interest" description="Disordered" evidence="1">
    <location>
        <begin position="38"/>
        <end position="68"/>
    </location>
</feature>
<reference evidence="2 3" key="1">
    <citation type="journal article" date="2023" name="Nucleic Acids Res.">
        <title>The hologenome of Daphnia magna reveals possible DNA methylation and microbiome-mediated evolution of the host genome.</title>
        <authorList>
            <person name="Chaturvedi A."/>
            <person name="Li X."/>
            <person name="Dhandapani V."/>
            <person name="Marshall H."/>
            <person name="Kissane S."/>
            <person name="Cuenca-Cambronero M."/>
            <person name="Asole G."/>
            <person name="Calvet F."/>
            <person name="Ruiz-Romero M."/>
            <person name="Marangio P."/>
            <person name="Guigo R."/>
            <person name="Rago D."/>
            <person name="Mirbahai L."/>
            <person name="Eastwood N."/>
            <person name="Colbourne J.K."/>
            <person name="Zhou J."/>
            <person name="Mallon E."/>
            <person name="Orsini L."/>
        </authorList>
    </citation>
    <scope>NUCLEOTIDE SEQUENCE [LARGE SCALE GENOMIC DNA]</scope>
    <source>
        <strain evidence="2">LRV0_1</strain>
    </source>
</reference>
<sequence length="68" mass="7993">MQKEHYPVRENKTPKSKRNHSSSSLRYVKVTLRRIYESEARENEGSIDRPRLQAEPTALNQSDTRKGH</sequence>
<protein>
    <submittedName>
        <fullName evidence="2">Uncharacterized protein</fullName>
    </submittedName>
</protein>
<evidence type="ECO:0000256" key="1">
    <source>
        <dbReference type="SAM" id="MobiDB-lite"/>
    </source>
</evidence>
<organism evidence="2 3">
    <name type="scientific">Daphnia magna</name>
    <dbReference type="NCBI Taxonomy" id="35525"/>
    <lineage>
        <taxon>Eukaryota</taxon>
        <taxon>Metazoa</taxon>
        <taxon>Ecdysozoa</taxon>
        <taxon>Arthropoda</taxon>
        <taxon>Crustacea</taxon>
        <taxon>Branchiopoda</taxon>
        <taxon>Diplostraca</taxon>
        <taxon>Cladocera</taxon>
        <taxon>Anomopoda</taxon>
        <taxon>Daphniidae</taxon>
        <taxon>Daphnia</taxon>
    </lineage>
</organism>
<name>A0ABR0AB98_9CRUS</name>
<accession>A0ABR0AB98</accession>
<keyword evidence="3" id="KW-1185">Reference proteome</keyword>
<feature type="compositionally biased region" description="Basic and acidic residues" evidence="1">
    <location>
        <begin position="1"/>
        <end position="13"/>
    </location>
</feature>
<feature type="region of interest" description="Disordered" evidence="1">
    <location>
        <begin position="1"/>
        <end position="26"/>
    </location>
</feature>